<dbReference type="SUPFAM" id="SSF54373">
    <property type="entry name" value="FAD-linked reductases, C-terminal domain"/>
    <property type="match status" value="1"/>
</dbReference>
<dbReference type="AlphaFoldDB" id="A0A7R9AB76"/>
<dbReference type="EMBL" id="LR902697">
    <property type="protein sequence ID" value="CAD7250959.1"/>
    <property type="molecule type" value="Genomic_DNA"/>
</dbReference>
<sequence length="382" mass="41974">MQHTYDCIIVGGGTMGAAAAYHLAARGQKVLVLEQFDFIHALGSHGGQSRLIRKAYFEHPDYVPLLLRAYENWADLEHKTGQQVYFQSGILYFGAQGDTLLNGTKLSAQLYNLPLEVRNTVESKRQYPMFSGVPDDWECLFEPEAGFLLAEKCMRLHLQGAIQLGATLKAREKVVEWQESSTGNIQVTTDKATYTCAKLVLTAGAWSAQVLGGIAAPLKVTRQILGWAQPADYQSYMNGRMPCWAISDAEAGLYYGMPILQHEDTAGPLGFKLGCHKHGAVVDADHVDRSISAADEWTFRRCLEQYMPAANGETLSIKTCLYTNTPDENFIIDLHPASKNVVFACGFSGHGFKFASVVGEVLADLALDGATSLPIGFLRFNH</sequence>
<proteinExistence type="inferred from homology"/>
<dbReference type="GO" id="GO:0050660">
    <property type="term" value="F:flavin adenine dinucleotide binding"/>
    <property type="evidence" value="ECO:0007669"/>
    <property type="project" value="InterPro"/>
</dbReference>
<evidence type="ECO:0000259" key="6">
    <source>
        <dbReference type="Pfam" id="PF01266"/>
    </source>
</evidence>
<dbReference type="Gene3D" id="3.30.9.10">
    <property type="entry name" value="D-Amino Acid Oxidase, subunit A, domain 2"/>
    <property type="match status" value="1"/>
</dbReference>
<keyword evidence="8" id="KW-1185">Reference proteome</keyword>
<dbReference type="NCBIfam" id="NF008425">
    <property type="entry name" value="PRK11259.1"/>
    <property type="match status" value="1"/>
</dbReference>
<dbReference type="InterPro" id="IPR006076">
    <property type="entry name" value="FAD-dep_OxRdtase"/>
</dbReference>
<keyword evidence="4" id="KW-0274">FAD</keyword>
<evidence type="ECO:0000256" key="3">
    <source>
        <dbReference type="ARBA" id="ARBA00022630"/>
    </source>
</evidence>
<dbReference type="GO" id="GO:0008115">
    <property type="term" value="F:sarcosine oxidase activity"/>
    <property type="evidence" value="ECO:0007669"/>
    <property type="project" value="TreeGrafter"/>
</dbReference>
<evidence type="ECO:0000256" key="2">
    <source>
        <dbReference type="ARBA" id="ARBA00010989"/>
    </source>
</evidence>
<dbReference type="SUPFAM" id="SSF51905">
    <property type="entry name" value="FAD/NAD(P)-binding domain"/>
    <property type="match status" value="1"/>
</dbReference>
<reference evidence="7" key="1">
    <citation type="submission" date="2020-11" db="EMBL/GenBank/DDBJ databases">
        <authorList>
            <person name="Tran Van P."/>
        </authorList>
    </citation>
    <scope>NUCLEOTIDE SEQUENCE</scope>
</reference>
<evidence type="ECO:0000256" key="1">
    <source>
        <dbReference type="ARBA" id="ARBA00001974"/>
    </source>
</evidence>
<comment type="similarity">
    <text evidence="2">Belongs to the MSOX/MTOX family.</text>
</comment>
<gene>
    <name evidence="7" type="ORF">DSTB1V02_LOCUS10728</name>
</gene>
<dbReference type="OrthoDB" id="424974at2759"/>
<evidence type="ECO:0000313" key="7">
    <source>
        <dbReference type="EMBL" id="CAD7250959.1"/>
    </source>
</evidence>
<protein>
    <recommendedName>
        <fullName evidence="6">FAD dependent oxidoreductase domain-containing protein</fullName>
    </recommendedName>
</protein>
<keyword evidence="3" id="KW-0285">Flavoprotein</keyword>
<dbReference type="PANTHER" id="PTHR10961">
    <property type="entry name" value="PEROXISOMAL SARCOSINE OXIDASE"/>
    <property type="match status" value="1"/>
</dbReference>
<accession>A0A7R9AB76</accession>
<dbReference type="InterPro" id="IPR036188">
    <property type="entry name" value="FAD/NAD-bd_sf"/>
</dbReference>
<name>A0A7R9AB76_9CRUS</name>
<dbReference type="InterPro" id="IPR045170">
    <property type="entry name" value="MTOX"/>
</dbReference>
<dbReference type="Proteomes" id="UP000677054">
    <property type="component" value="Unassembled WGS sequence"/>
</dbReference>
<dbReference type="EMBL" id="CAJPEV010003180">
    <property type="protein sequence ID" value="CAG0899135.1"/>
    <property type="molecule type" value="Genomic_DNA"/>
</dbReference>
<feature type="domain" description="FAD dependent oxidoreductase" evidence="6">
    <location>
        <begin position="6"/>
        <end position="365"/>
    </location>
</feature>
<evidence type="ECO:0000313" key="8">
    <source>
        <dbReference type="Proteomes" id="UP000677054"/>
    </source>
</evidence>
<dbReference type="PANTHER" id="PTHR10961:SF7">
    <property type="entry name" value="FAD DEPENDENT OXIDOREDUCTASE DOMAIN-CONTAINING PROTEIN"/>
    <property type="match status" value="1"/>
</dbReference>
<evidence type="ECO:0000256" key="5">
    <source>
        <dbReference type="ARBA" id="ARBA00023002"/>
    </source>
</evidence>
<organism evidence="7">
    <name type="scientific">Darwinula stevensoni</name>
    <dbReference type="NCBI Taxonomy" id="69355"/>
    <lineage>
        <taxon>Eukaryota</taxon>
        <taxon>Metazoa</taxon>
        <taxon>Ecdysozoa</taxon>
        <taxon>Arthropoda</taxon>
        <taxon>Crustacea</taxon>
        <taxon>Oligostraca</taxon>
        <taxon>Ostracoda</taxon>
        <taxon>Podocopa</taxon>
        <taxon>Podocopida</taxon>
        <taxon>Darwinulocopina</taxon>
        <taxon>Darwinuloidea</taxon>
        <taxon>Darwinulidae</taxon>
        <taxon>Darwinula</taxon>
    </lineage>
</organism>
<dbReference type="Pfam" id="PF01266">
    <property type="entry name" value="DAO"/>
    <property type="match status" value="1"/>
</dbReference>
<dbReference type="Gene3D" id="3.50.50.60">
    <property type="entry name" value="FAD/NAD(P)-binding domain"/>
    <property type="match status" value="1"/>
</dbReference>
<keyword evidence="5" id="KW-0560">Oxidoreductase</keyword>
<comment type="cofactor">
    <cofactor evidence="1">
        <name>FAD</name>
        <dbReference type="ChEBI" id="CHEBI:57692"/>
    </cofactor>
</comment>
<evidence type="ECO:0000256" key="4">
    <source>
        <dbReference type="ARBA" id="ARBA00022827"/>
    </source>
</evidence>